<dbReference type="GO" id="GO:0000160">
    <property type="term" value="P:phosphorelay signal transduction system"/>
    <property type="evidence" value="ECO:0007669"/>
    <property type="project" value="InterPro"/>
</dbReference>
<evidence type="ECO:0000313" key="4">
    <source>
        <dbReference type="EMBL" id="MBA5607796.1"/>
    </source>
</evidence>
<dbReference type="InterPro" id="IPR050595">
    <property type="entry name" value="Bact_response_regulator"/>
</dbReference>
<dbReference type="PANTHER" id="PTHR44591">
    <property type="entry name" value="STRESS RESPONSE REGULATOR PROTEIN 1"/>
    <property type="match status" value="1"/>
</dbReference>
<evidence type="ECO:0000313" key="5">
    <source>
        <dbReference type="Proteomes" id="UP000566711"/>
    </source>
</evidence>
<dbReference type="PROSITE" id="PS50110">
    <property type="entry name" value="RESPONSE_REGULATORY"/>
    <property type="match status" value="1"/>
</dbReference>
<dbReference type="RefSeq" id="WP_182219998.1">
    <property type="nucleotide sequence ID" value="NZ_JACEZS010000021.1"/>
</dbReference>
<dbReference type="SMART" id="SM00448">
    <property type="entry name" value="REC"/>
    <property type="match status" value="1"/>
</dbReference>
<dbReference type="InterPro" id="IPR011006">
    <property type="entry name" value="CheY-like_superfamily"/>
</dbReference>
<dbReference type="InterPro" id="IPR001789">
    <property type="entry name" value="Sig_transdc_resp-reg_receiver"/>
</dbReference>
<gene>
    <name evidence="4" type="ORF">H3H36_20790</name>
</gene>
<dbReference type="PANTHER" id="PTHR44591:SF3">
    <property type="entry name" value="RESPONSE REGULATORY DOMAIN-CONTAINING PROTEIN"/>
    <property type="match status" value="1"/>
</dbReference>
<dbReference type="EMBL" id="JACEZS010000021">
    <property type="protein sequence ID" value="MBA5607796.1"/>
    <property type="molecule type" value="Genomic_DNA"/>
</dbReference>
<accession>A0A7W2EKY5</accession>
<feature type="domain" description="Response regulatory" evidence="3">
    <location>
        <begin position="7"/>
        <end position="121"/>
    </location>
</feature>
<evidence type="ECO:0000256" key="2">
    <source>
        <dbReference type="PROSITE-ProRule" id="PRU00169"/>
    </source>
</evidence>
<dbReference type="Proteomes" id="UP000566711">
    <property type="component" value="Unassembled WGS sequence"/>
</dbReference>
<keyword evidence="1 2" id="KW-0597">Phosphoprotein</keyword>
<protein>
    <submittedName>
        <fullName evidence="4">Response regulator</fullName>
    </submittedName>
</protein>
<dbReference type="AlphaFoldDB" id="A0A7W2EKY5"/>
<evidence type="ECO:0000256" key="1">
    <source>
        <dbReference type="ARBA" id="ARBA00022553"/>
    </source>
</evidence>
<dbReference type="Pfam" id="PF00072">
    <property type="entry name" value="Response_reg"/>
    <property type="match status" value="1"/>
</dbReference>
<dbReference type="SUPFAM" id="SSF52172">
    <property type="entry name" value="CheY-like"/>
    <property type="match status" value="1"/>
</dbReference>
<evidence type="ECO:0000259" key="3">
    <source>
        <dbReference type="PROSITE" id="PS50110"/>
    </source>
</evidence>
<comment type="caution">
    <text evidence="4">The sequence shown here is derived from an EMBL/GenBank/DDBJ whole genome shotgun (WGS) entry which is preliminary data.</text>
</comment>
<sequence length="130" mass="13776">MTSAQTVVAIVENDAALLKALERLLRACGYGSRLYASAEQYLARPQGEAAACLVLDIDLGGISGIELQQRLVEQGTAPPIIFITSQADAASQRRAQALGCLAFLHKPFTSSDLLGALQAVARLPQRPRGT</sequence>
<reference evidence="4 5" key="1">
    <citation type="submission" date="2020-07" db="EMBL/GenBank/DDBJ databases">
        <title>Novel species isolated from subtropical streams in China.</title>
        <authorList>
            <person name="Lu H."/>
        </authorList>
    </citation>
    <scope>NUCLEOTIDE SEQUENCE [LARGE SCALE GENOMIC DNA]</scope>
    <source>
        <strain evidence="4 5">FT3S</strain>
    </source>
</reference>
<name>A0A7W2EKY5_9BURK</name>
<proteinExistence type="predicted"/>
<feature type="modified residue" description="4-aspartylphosphate" evidence="2">
    <location>
        <position position="56"/>
    </location>
</feature>
<dbReference type="Gene3D" id="3.40.50.2300">
    <property type="match status" value="1"/>
</dbReference>
<keyword evidence="5" id="KW-1185">Reference proteome</keyword>
<organism evidence="4 5">
    <name type="scientific">Rugamonas fusca</name>
    <dbReference type="NCBI Taxonomy" id="2758568"/>
    <lineage>
        <taxon>Bacteria</taxon>
        <taxon>Pseudomonadati</taxon>
        <taxon>Pseudomonadota</taxon>
        <taxon>Betaproteobacteria</taxon>
        <taxon>Burkholderiales</taxon>
        <taxon>Oxalobacteraceae</taxon>
        <taxon>Telluria group</taxon>
        <taxon>Rugamonas</taxon>
    </lineage>
</organism>